<name>A0ABW3ZDI9_9HYPH</name>
<keyword evidence="3" id="KW-1185">Reference proteome</keyword>
<dbReference type="RefSeq" id="WP_378777856.1">
    <property type="nucleotide sequence ID" value="NZ_JBHTMX010000447.1"/>
</dbReference>
<gene>
    <name evidence="2" type="ORF">ACFQ4O_18230</name>
</gene>
<comment type="caution">
    <text evidence="2">The sequence shown here is derived from an EMBL/GenBank/DDBJ whole genome shotgun (WGS) entry which is preliminary data.</text>
</comment>
<dbReference type="InterPro" id="IPR002035">
    <property type="entry name" value="VWF_A"/>
</dbReference>
<feature type="non-terminal residue" evidence="2">
    <location>
        <position position="1"/>
    </location>
</feature>
<dbReference type="EMBL" id="JBHTMX010000447">
    <property type="protein sequence ID" value="MFD1333948.1"/>
    <property type="molecule type" value="Genomic_DNA"/>
</dbReference>
<evidence type="ECO:0000313" key="2">
    <source>
        <dbReference type="EMBL" id="MFD1333948.1"/>
    </source>
</evidence>
<dbReference type="SUPFAM" id="SSF53300">
    <property type="entry name" value="vWA-like"/>
    <property type="match status" value="1"/>
</dbReference>
<dbReference type="Gene3D" id="3.40.50.410">
    <property type="entry name" value="von Willebrand factor, type A domain"/>
    <property type="match status" value="1"/>
</dbReference>
<proteinExistence type="predicted"/>
<protein>
    <submittedName>
        <fullName evidence="2">VWA domain-containing protein</fullName>
    </submittedName>
</protein>
<accession>A0ABW3ZDI9</accession>
<feature type="non-terminal residue" evidence="2">
    <location>
        <position position="183"/>
    </location>
</feature>
<organism evidence="2 3">
    <name type="scientific">Methylopila musalis</name>
    <dbReference type="NCBI Taxonomy" id="1134781"/>
    <lineage>
        <taxon>Bacteria</taxon>
        <taxon>Pseudomonadati</taxon>
        <taxon>Pseudomonadota</taxon>
        <taxon>Alphaproteobacteria</taxon>
        <taxon>Hyphomicrobiales</taxon>
        <taxon>Methylopilaceae</taxon>
        <taxon>Methylopila</taxon>
    </lineage>
</organism>
<sequence>GRGALPAALACVAIAVALTGPAVERPGAQNFRNLDVTVVVVDLSRSVAMSPRFMDARLAAYAAVEATGSRQAAVIVYAGDAYLAAPLTSDHRALETLMSSLDGDTVPDVGTAPTAALALARATLKQAGAIGGDVVLVSDGGGLDDSAETEARALAAEGHALSTLYVEPAPQAPKRTGVDGRAA</sequence>
<dbReference type="Pfam" id="PF13519">
    <property type="entry name" value="VWA_2"/>
    <property type="match status" value="1"/>
</dbReference>
<dbReference type="Proteomes" id="UP001597171">
    <property type="component" value="Unassembled WGS sequence"/>
</dbReference>
<feature type="domain" description="VWFA" evidence="1">
    <location>
        <begin position="37"/>
        <end position="140"/>
    </location>
</feature>
<reference evidence="3" key="1">
    <citation type="journal article" date="2019" name="Int. J. Syst. Evol. Microbiol.">
        <title>The Global Catalogue of Microorganisms (GCM) 10K type strain sequencing project: providing services to taxonomists for standard genome sequencing and annotation.</title>
        <authorList>
            <consortium name="The Broad Institute Genomics Platform"/>
            <consortium name="The Broad Institute Genome Sequencing Center for Infectious Disease"/>
            <person name="Wu L."/>
            <person name="Ma J."/>
        </authorList>
    </citation>
    <scope>NUCLEOTIDE SEQUENCE [LARGE SCALE GENOMIC DNA]</scope>
    <source>
        <strain evidence="3">CCUG 61696</strain>
    </source>
</reference>
<evidence type="ECO:0000313" key="3">
    <source>
        <dbReference type="Proteomes" id="UP001597171"/>
    </source>
</evidence>
<evidence type="ECO:0000259" key="1">
    <source>
        <dbReference type="Pfam" id="PF13519"/>
    </source>
</evidence>
<dbReference type="InterPro" id="IPR036465">
    <property type="entry name" value="vWFA_dom_sf"/>
</dbReference>